<dbReference type="Gene3D" id="3.30.980.50">
    <property type="match status" value="1"/>
</dbReference>
<evidence type="ECO:0000256" key="19">
    <source>
        <dbReference type="SAM" id="Coils"/>
    </source>
</evidence>
<organism evidence="22 23">
    <name type="scientific">Lysinibacillus xylanilyticus</name>
    <dbReference type="NCBI Taxonomy" id="582475"/>
    <lineage>
        <taxon>Bacteria</taxon>
        <taxon>Bacillati</taxon>
        <taxon>Bacillota</taxon>
        <taxon>Bacilli</taxon>
        <taxon>Bacillales</taxon>
        <taxon>Bacillaceae</taxon>
        <taxon>Lysinibacillus</taxon>
    </lineage>
</organism>
<evidence type="ECO:0000256" key="12">
    <source>
        <dbReference type="ARBA" id="ARBA00022837"/>
    </source>
</evidence>
<keyword evidence="12" id="KW-0106">Calcium</keyword>
<dbReference type="SMR" id="A0A0K9F9J4"/>
<dbReference type="Pfam" id="PF01752">
    <property type="entry name" value="Peptidase_M9"/>
    <property type="match status" value="1"/>
</dbReference>
<evidence type="ECO:0000256" key="17">
    <source>
        <dbReference type="ARBA" id="ARBA00034362"/>
    </source>
</evidence>
<keyword evidence="9 20" id="KW-0732">Signal</keyword>
<comment type="cofactor">
    <cofactor evidence="2">
        <name>Ca(2+)</name>
        <dbReference type="ChEBI" id="CHEBI:29108"/>
    </cofactor>
</comment>
<evidence type="ECO:0000256" key="18">
    <source>
        <dbReference type="PIRSR" id="PIRSR602169-1"/>
    </source>
</evidence>
<comment type="similarity">
    <text evidence="16">Belongs to the peptidase M9B family. Collagenase subfamily.</text>
</comment>
<evidence type="ECO:0000259" key="21">
    <source>
        <dbReference type="PROSITE" id="PS50093"/>
    </source>
</evidence>
<dbReference type="Pfam" id="PF18911">
    <property type="entry name" value="PKD_4"/>
    <property type="match status" value="1"/>
</dbReference>
<keyword evidence="6" id="KW-0964">Secreted</keyword>
<evidence type="ECO:0000256" key="9">
    <source>
        <dbReference type="ARBA" id="ARBA00022729"/>
    </source>
</evidence>
<evidence type="ECO:0000256" key="15">
    <source>
        <dbReference type="ARBA" id="ARBA00023145"/>
    </source>
</evidence>
<evidence type="ECO:0000256" key="8">
    <source>
        <dbReference type="ARBA" id="ARBA00022723"/>
    </source>
</evidence>
<dbReference type="Gene3D" id="2.60.120.380">
    <property type="match status" value="2"/>
</dbReference>
<keyword evidence="8" id="KW-0479">Metal-binding</keyword>
<dbReference type="PANTHER" id="PTHR13062">
    <property type="entry name" value="COLLAGENASE"/>
    <property type="match status" value="1"/>
</dbReference>
<dbReference type="Proteomes" id="UP000037326">
    <property type="component" value="Unassembled WGS sequence"/>
</dbReference>
<dbReference type="Gene3D" id="2.60.40.10">
    <property type="entry name" value="Immunoglobulins"/>
    <property type="match status" value="1"/>
</dbReference>
<dbReference type="InterPro" id="IPR013661">
    <property type="entry name" value="Peptidase_M9_N_dom"/>
</dbReference>
<evidence type="ECO:0000256" key="4">
    <source>
        <dbReference type="ARBA" id="ARBA00004613"/>
    </source>
</evidence>
<dbReference type="RefSeq" id="WP_049667321.1">
    <property type="nucleotide sequence ID" value="NZ_LFXJ01000006.1"/>
</dbReference>
<dbReference type="SUPFAM" id="SSF49299">
    <property type="entry name" value="PKD domain"/>
    <property type="match status" value="1"/>
</dbReference>
<comment type="catalytic activity">
    <reaction evidence="1">
        <text>Digestion of native collagen in the triple helical region at Xaa-|-Gly bonds. With synthetic peptides, a preference is shown for Gly at P3 and P1', Pro and Ala at P2 and P2', and hydroxyproline, Ala or Arg at P3'.</text>
        <dbReference type="EC" id="3.4.24.3"/>
    </reaction>
</comment>
<feature type="chain" id="PRO_5038704420" description="microbial collagenase" evidence="20">
    <location>
        <begin position="27"/>
        <end position="1076"/>
    </location>
</feature>
<dbReference type="GO" id="GO:0008270">
    <property type="term" value="F:zinc ion binding"/>
    <property type="evidence" value="ECO:0007669"/>
    <property type="project" value="InterPro"/>
</dbReference>
<dbReference type="InterPro" id="IPR002169">
    <property type="entry name" value="Peptidase_M9A/M9B"/>
</dbReference>
<dbReference type="PATRIC" id="fig|582475.4.peg.5056"/>
<dbReference type="AlphaFoldDB" id="A0A0K9F9J4"/>
<dbReference type="GO" id="GO:0005518">
    <property type="term" value="F:collagen binding"/>
    <property type="evidence" value="ECO:0007669"/>
    <property type="project" value="UniProtKB-ARBA"/>
</dbReference>
<keyword evidence="11" id="KW-0862">Zinc</keyword>
<feature type="active site" evidence="18">
    <location>
        <position position="502"/>
    </location>
</feature>
<keyword evidence="19" id="KW-0175">Coiled coil</keyword>
<evidence type="ECO:0000256" key="16">
    <source>
        <dbReference type="ARBA" id="ARBA00034318"/>
    </source>
</evidence>
<keyword evidence="15" id="KW-0865">Zymogen</keyword>
<dbReference type="PANTHER" id="PTHR13062:SF9">
    <property type="entry name" value="MICROBIAL COLLAGENASE"/>
    <property type="match status" value="1"/>
</dbReference>
<dbReference type="GO" id="GO:0005576">
    <property type="term" value="C:extracellular region"/>
    <property type="evidence" value="ECO:0007669"/>
    <property type="project" value="UniProtKB-SubCell"/>
</dbReference>
<accession>A0A0K9F9J4</accession>
<dbReference type="GO" id="GO:0034701">
    <property type="term" value="F:tripeptidase activity"/>
    <property type="evidence" value="ECO:0007669"/>
    <property type="project" value="UniProtKB-ARBA"/>
</dbReference>
<evidence type="ECO:0000256" key="3">
    <source>
        <dbReference type="ARBA" id="ARBA00001947"/>
    </source>
</evidence>
<evidence type="ECO:0000256" key="7">
    <source>
        <dbReference type="ARBA" id="ARBA00022670"/>
    </source>
</evidence>
<dbReference type="FunFam" id="3.30.980.50:FF:000001">
    <property type="entry name" value="Microbial collagenase"/>
    <property type="match status" value="1"/>
</dbReference>
<dbReference type="InterPro" id="IPR000601">
    <property type="entry name" value="PKD_dom"/>
</dbReference>
<dbReference type="GO" id="GO:0004222">
    <property type="term" value="F:metalloendopeptidase activity"/>
    <property type="evidence" value="ECO:0007669"/>
    <property type="project" value="UniProtKB-EC"/>
</dbReference>
<feature type="coiled-coil region" evidence="19">
    <location>
        <begin position="234"/>
        <end position="261"/>
    </location>
</feature>
<dbReference type="Gene3D" id="3.40.30.160">
    <property type="entry name" value="Collagenase ColT, N-terminal domain"/>
    <property type="match status" value="1"/>
</dbReference>
<dbReference type="GeneID" id="96599495"/>
<dbReference type="SUPFAM" id="SSF89260">
    <property type="entry name" value="Collagen-binding domain"/>
    <property type="match status" value="2"/>
</dbReference>
<evidence type="ECO:0000313" key="22">
    <source>
        <dbReference type="EMBL" id="KMY30897.1"/>
    </source>
</evidence>
<keyword evidence="14" id="KW-0482">Metalloprotease</keyword>
<comment type="subcellular location">
    <subcellularLocation>
        <location evidence="4">Secreted</location>
    </subcellularLocation>
</comment>
<evidence type="ECO:0000256" key="14">
    <source>
        <dbReference type="ARBA" id="ARBA00023049"/>
    </source>
</evidence>
<keyword evidence="7" id="KW-0645">Protease</keyword>
<dbReference type="InterPro" id="IPR041379">
    <property type="entry name" value="ColG_subdomain"/>
</dbReference>
<dbReference type="EMBL" id="LFXJ01000006">
    <property type="protein sequence ID" value="KMY30897.1"/>
    <property type="molecule type" value="Genomic_DNA"/>
</dbReference>
<dbReference type="FunFam" id="2.60.40.10:FF:000270">
    <property type="entry name" value="Cell surface protein"/>
    <property type="match status" value="1"/>
</dbReference>
<protein>
    <recommendedName>
        <fullName evidence="5">microbial collagenase</fullName>
        <ecNumber evidence="5">3.4.24.3</ecNumber>
    </recommendedName>
    <alternativeName>
        <fullName evidence="17">Microbial collagenase</fullName>
    </alternativeName>
</protein>
<evidence type="ECO:0000256" key="2">
    <source>
        <dbReference type="ARBA" id="ARBA00001913"/>
    </source>
</evidence>
<evidence type="ECO:0000256" key="6">
    <source>
        <dbReference type="ARBA" id="ARBA00022525"/>
    </source>
</evidence>
<dbReference type="GO" id="GO:0005509">
    <property type="term" value="F:calcium ion binding"/>
    <property type="evidence" value="ECO:0007669"/>
    <property type="project" value="UniProtKB-ARBA"/>
</dbReference>
<dbReference type="GO" id="GO:0032963">
    <property type="term" value="P:collagen metabolic process"/>
    <property type="evidence" value="ECO:0007669"/>
    <property type="project" value="UniProtKB-ARBA"/>
</dbReference>
<dbReference type="Gene3D" id="1.10.390.20">
    <property type="match status" value="1"/>
</dbReference>
<dbReference type="PRINTS" id="PR00931">
    <property type="entry name" value="MICOLLPTASE"/>
</dbReference>
<gene>
    <name evidence="22" type="ORF">ACZ11_14795</name>
</gene>
<evidence type="ECO:0000256" key="13">
    <source>
        <dbReference type="ARBA" id="ARBA00023026"/>
    </source>
</evidence>
<evidence type="ECO:0000256" key="20">
    <source>
        <dbReference type="SAM" id="SignalP"/>
    </source>
</evidence>
<dbReference type="OrthoDB" id="9798386at2"/>
<sequence>MKKKLKLNQVLIGVSTMALSFGALQAEASAAEKTPYNVLQMKPVGIVNSNDEVTHSTKADETLSFEKRLEMGDFSEHPTPTIKLAETKQLQQQYSMAELNRMNDSELINTLGNIRWDQITDLFQFNEDSKAFYQNKERMQVIIDELGKRGSSFTKDDSKGIDTFVELLRSAFYVGFYNNELGYLNERSFHDRCLPALKEIANNPNFKLGTDEQDKVVSAYGKLIGNASSDAETVQNATKILKQYNENISTYEREYSKGQAIYDLMHGIDFDLQSYLNDARKEANTSIWYGKIDSFIDEVNNIALIHNVTDDNSWLINNGIYYAGRLGKFHSNPNKGLEVVTQAMHMYPYLSEAYFVAVEQLTTNYGGKDYSGNTVDLQKMREEGKKQYLPKTYSFDNGSIVFKTGDQVTEDKIQRLYWAAKEVKAQYHRVIGNDKPLEPGNPDDVLTVVIYNSPDQYLLNRQLYGYETNNGGIYIEETGTFFTYERTPEQSIYSLEELFRHEFTHYLQARFEVPGLFGRGDMYQNERLTWFQEGNAEFFAGSTRTNDVVPRKSIISGLADDPSQRYTAEQTMFAKYGSWDFYNYSFALQSYMYNHQFDTFDRIQDLIRANDVKNYDAYRDTLSKDPQLNTDYEAYMQQLIDNQDKYEVPQVSEDYLVEHTPKALNEVEQEIADVANVKDVKMTKHKSQFFNTFTLEGTYVGSETKGESQDWKTMSKQVNQVLEELSQKEWSGYKTVTAYFVNYRVNAANQFEYDIVFHGVATDEGDHQAPIVNINGPYAGIENEEIQFKSDGSKDTNGEIVSYLWDFGDGQTSEEANPTHVYGKEGTYNVTLTVKNDKGIESKDHAIVTVRKGTQTENNHPEEANIIPFNTPQKGSLNDKNDTDVYTFDVTSPEEIDISVLNENQIGMTWVLYHESDMQNYVSYGQEDENNIKGKLTAEPGKYYLYIYKFDNENGTYTVNVQNEVKTDIEPNNNPEEANIIPFNMPLKGSLMDGDHTDVYTFDVTSPKEIDISVVNENQIGMTWVLLHESDMQNYASYGQEDGNVIKGKFTAKPGKYYLYIYKFDNENGTYTVKVQ</sequence>
<dbReference type="FunFam" id="1.10.390.20:FF:000001">
    <property type="entry name" value="Microbial collagenase"/>
    <property type="match status" value="1"/>
</dbReference>
<dbReference type="PROSITE" id="PS50093">
    <property type="entry name" value="PKD"/>
    <property type="match status" value="1"/>
</dbReference>
<dbReference type="InterPro" id="IPR022409">
    <property type="entry name" value="PKD/Chitinase_dom"/>
</dbReference>
<dbReference type="Pfam" id="PF18496">
    <property type="entry name" value="ColG_sub"/>
    <property type="match status" value="1"/>
</dbReference>
<proteinExistence type="inferred from homology"/>
<comment type="cofactor">
    <cofactor evidence="3">
        <name>Zn(2+)</name>
        <dbReference type="ChEBI" id="CHEBI:29105"/>
    </cofactor>
</comment>
<evidence type="ECO:0000256" key="1">
    <source>
        <dbReference type="ARBA" id="ARBA00000424"/>
    </source>
</evidence>
<name>A0A0K9F9J4_9BACI</name>
<dbReference type="CDD" id="cd00146">
    <property type="entry name" value="PKD"/>
    <property type="match status" value="1"/>
</dbReference>
<feature type="signal peptide" evidence="20">
    <location>
        <begin position="1"/>
        <end position="26"/>
    </location>
</feature>
<evidence type="ECO:0000256" key="5">
    <source>
        <dbReference type="ARBA" id="ARBA00012653"/>
    </source>
</evidence>
<keyword evidence="10" id="KW-0378">Hydrolase</keyword>
<evidence type="ECO:0000256" key="10">
    <source>
        <dbReference type="ARBA" id="ARBA00022801"/>
    </source>
</evidence>
<dbReference type="InterPro" id="IPR007280">
    <property type="entry name" value="Peptidase_C_arc/bac"/>
</dbReference>
<dbReference type="Pfam" id="PF04151">
    <property type="entry name" value="PPC"/>
    <property type="match status" value="2"/>
</dbReference>
<dbReference type="FunFam" id="2.60.120.380:FF:000012">
    <property type="entry name" value="Microbial collagenase"/>
    <property type="match status" value="2"/>
</dbReference>
<dbReference type="FunFam" id="3.40.30.160:FF:000001">
    <property type="entry name" value="Microbial collagenase"/>
    <property type="match status" value="1"/>
</dbReference>
<dbReference type="Pfam" id="PF08453">
    <property type="entry name" value="Peptidase_M9_N"/>
    <property type="match status" value="1"/>
</dbReference>
<feature type="domain" description="PKD" evidence="21">
    <location>
        <begin position="769"/>
        <end position="839"/>
    </location>
</feature>
<dbReference type="GO" id="GO:0006508">
    <property type="term" value="P:proteolysis"/>
    <property type="evidence" value="ECO:0007669"/>
    <property type="project" value="UniProtKB-KW"/>
</dbReference>
<evidence type="ECO:0000313" key="23">
    <source>
        <dbReference type="Proteomes" id="UP000037326"/>
    </source>
</evidence>
<dbReference type="EC" id="3.4.24.3" evidence="5"/>
<dbReference type="InterPro" id="IPR035986">
    <property type="entry name" value="PKD_dom_sf"/>
</dbReference>
<comment type="caution">
    <text evidence="22">The sequence shown here is derived from an EMBL/GenBank/DDBJ whole genome shotgun (WGS) entry which is preliminary data.</text>
</comment>
<dbReference type="SMART" id="SM00089">
    <property type="entry name" value="PKD"/>
    <property type="match status" value="1"/>
</dbReference>
<evidence type="ECO:0000256" key="11">
    <source>
        <dbReference type="ARBA" id="ARBA00022833"/>
    </source>
</evidence>
<reference evidence="23" key="1">
    <citation type="submission" date="2015-07" db="EMBL/GenBank/DDBJ databases">
        <authorList>
            <consortium name="Consortium for Microbial Forensics and Genomics (microFORGE)"/>
            <person name="Knight B.M."/>
            <person name="Roberts D.P."/>
            <person name="Lin D."/>
            <person name="Hari K."/>
            <person name="Fletcher J."/>
            <person name="Melcher U."/>
            <person name="Blagden T."/>
            <person name="Winegar R.A."/>
        </authorList>
    </citation>
    <scope>NUCLEOTIDE SEQUENCE [LARGE SCALE GENOMIC DNA]</scope>
    <source>
        <strain evidence="23">DSM 23493</strain>
    </source>
</reference>
<dbReference type="InterPro" id="IPR013783">
    <property type="entry name" value="Ig-like_fold"/>
</dbReference>
<keyword evidence="13" id="KW-0843">Virulence</keyword>